<comment type="caution">
    <text evidence="2">The sequence shown here is derived from an EMBL/GenBank/DDBJ whole genome shotgun (WGS) entry which is preliminary data.</text>
</comment>
<evidence type="ECO:0000313" key="3">
    <source>
        <dbReference type="Proteomes" id="UP001596220"/>
    </source>
</evidence>
<feature type="region of interest" description="Disordered" evidence="1">
    <location>
        <begin position="735"/>
        <end position="785"/>
    </location>
</feature>
<dbReference type="EMBL" id="JBHSQO010000002">
    <property type="protein sequence ID" value="MFC6088293.1"/>
    <property type="molecule type" value="Genomic_DNA"/>
</dbReference>
<dbReference type="InterPro" id="IPR050458">
    <property type="entry name" value="LolB"/>
</dbReference>
<organism evidence="2 3">
    <name type="scientific">Saccharothrix lopnurensis</name>
    <dbReference type="NCBI Taxonomy" id="1670621"/>
    <lineage>
        <taxon>Bacteria</taxon>
        <taxon>Bacillati</taxon>
        <taxon>Actinomycetota</taxon>
        <taxon>Actinomycetes</taxon>
        <taxon>Pseudonocardiales</taxon>
        <taxon>Pseudonocardiaceae</taxon>
        <taxon>Saccharothrix</taxon>
    </lineage>
</organism>
<accession>A0ABW1NZN0</accession>
<feature type="region of interest" description="Disordered" evidence="1">
    <location>
        <begin position="126"/>
        <end position="214"/>
    </location>
</feature>
<evidence type="ECO:0000256" key="1">
    <source>
        <dbReference type="SAM" id="MobiDB-lite"/>
    </source>
</evidence>
<dbReference type="Proteomes" id="UP001596220">
    <property type="component" value="Unassembled WGS sequence"/>
</dbReference>
<sequence>MARPVPGVPGPGGLMAREQPLPERVTLLGIRHHGPGSARMVVAALEAVRPEVVLIEGPPEGDALLPHVPRLTPPVALLLHDEADPARAAFWPFAGFSPEWRALTWAHEHDVPVRFFDLPAAASLADGPAPAAPAPPASPDSLPASPLPASPPPTSARPDSSDDAPAPGSPLPDSSALPAALPSDPPPALPSEPPPALPSEPSPALPSDPPGDVPAQEIQQEIQAALDPLGVLAEAAGFDDPERWWEDVVEHHTDPADLPGAVAEAMSALREEFADQVDARTLRREAAMRQNLRQALKDFPGPIAVVAGAWHVPALRTLPPAAVDLAALKGLPRRKISGTWVPWSHGRLAAASGYGAGVASPGWYAHLWECAERGDAVPRWFARACAVLRAEDLPASTASAVEAVRLADTLAALRGRPSPGLAEVMEAALAVLCGGDETPLRLVHDQLVISERLGEVGDGVPTSPLAADLTRLRRKLRMPPPDTRKAIRLDLRKDTDRERSKLLRRLDVLDVPWGTPDATRTLGTFAEAWQLHWQPEFAVSLAVAARHGTTVESAARQVLTTHADEATRVVDAAEVLSRAVGCEIPEAVTAARRALDRCAAAATDALELLTALPNLATTVRYGSVRGTDPDLLRVALHGLLARGAVGLPLACRGVDDNTAERALKAIDGAEDAVRLAADDEHRDTWQRALRSLVAMPDAHGLPTGRATRLLWETGVLDSDAVAARLHRAVSAGAAGAGRGRWAGSGAAGTGSTGMGSAGTGSTNSGSAGSGPAGAGSGSGSAGAGTAGSGLIGSGSAGFTGTGTGSISSTSGSGSTGATAFVAGFLRGSAALLTADPRLFGVVDEWLTGLPGADFEAALPLLRRAVTEFSPAERRMLGDRVRGTAAGSSAGPGGSGEWDEALAGRLVEHVRVLLAEVGG</sequence>
<feature type="compositionally biased region" description="Gly residues" evidence="1">
    <location>
        <begin position="735"/>
        <end position="758"/>
    </location>
</feature>
<evidence type="ECO:0000313" key="2">
    <source>
        <dbReference type="EMBL" id="MFC6088293.1"/>
    </source>
</evidence>
<proteinExistence type="predicted"/>
<dbReference type="InterPro" id="IPR043737">
    <property type="entry name" value="DUF5682"/>
</dbReference>
<keyword evidence="3" id="KW-1185">Reference proteome</keyword>
<name>A0ABW1NZN0_9PSEU</name>
<protein>
    <submittedName>
        <fullName evidence="2">DUF5682 family protein</fullName>
    </submittedName>
</protein>
<dbReference type="PANTHER" id="PTHR30634">
    <property type="entry name" value="OUTER MEMBRANE LOLAB LIPOPROTEIN INSERTION APPARATUS"/>
    <property type="match status" value="1"/>
</dbReference>
<feature type="compositionally biased region" description="Low complexity" evidence="1">
    <location>
        <begin position="163"/>
        <end position="182"/>
    </location>
</feature>
<feature type="compositionally biased region" description="Gly residues" evidence="1">
    <location>
        <begin position="767"/>
        <end position="785"/>
    </location>
</feature>
<reference evidence="3" key="1">
    <citation type="journal article" date="2019" name="Int. J. Syst. Evol. Microbiol.">
        <title>The Global Catalogue of Microorganisms (GCM) 10K type strain sequencing project: providing services to taxonomists for standard genome sequencing and annotation.</title>
        <authorList>
            <consortium name="The Broad Institute Genomics Platform"/>
            <consortium name="The Broad Institute Genome Sequencing Center for Infectious Disease"/>
            <person name="Wu L."/>
            <person name="Ma J."/>
        </authorList>
    </citation>
    <scope>NUCLEOTIDE SEQUENCE [LARGE SCALE GENOMIC DNA]</scope>
    <source>
        <strain evidence="3">CGMCC 4.7246</strain>
    </source>
</reference>
<dbReference type="RefSeq" id="WP_380632622.1">
    <property type="nucleotide sequence ID" value="NZ_JBHSQO010000002.1"/>
</dbReference>
<gene>
    <name evidence="2" type="ORF">ACFP3R_03345</name>
</gene>
<feature type="compositionally biased region" description="Pro residues" evidence="1">
    <location>
        <begin position="145"/>
        <end position="155"/>
    </location>
</feature>
<dbReference type="PANTHER" id="PTHR30634:SF14">
    <property type="match status" value="1"/>
</dbReference>
<feature type="compositionally biased region" description="Pro residues" evidence="1">
    <location>
        <begin position="183"/>
        <end position="212"/>
    </location>
</feature>
<dbReference type="Pfam" id="PF18934">
    <property type="entry name" value="DUF5682"/>
    <property type="match status" value="2"/>
</dbReference>